<organism evidence="2 3">
    <name type="scientific">Nelumbo nucifera</name>
    <name type="common">Sacred lotus</name>
    <dbReference type="NCBI Taxonomy" id="4432"/>
    <lineage>
        <taxon>Eukaryota</taxon>
        <taxon>Viridiplantae</taxon>
        <taxon>Streptophyta</taxon>
        <taxon>Embryophyta</taxon>
        <taxon>Tracheophyta</taxon>
        <taxon>Spermatophyta</taxon>
        <taxon>Magnoliopsida</taxon>
        <taxon>Proteales</taxon>
        <taxon>Nelumbonaceae</taxon>
        <taxon>Nelumbo</taxon>
    </lineage>
</organism>
<evidence type="ECO:0000313" key="3">
    <source>
        <dbReference type="RefSeq" id="XP_010271570.1"/>
    </source>
</evidence>
<dbReference type="AlphaFoldDB" id="A0A1U8B6Q1"/>
<dbReference type="GO" id="GO:0009733">
    <property type="term" value="P:response to auxin"/>
    <property type="evidence" value="ECO:0007669"/>
    <property type="project" value="InterPro"/>
</dbReference>
<evidence type="ECO:0000313" key="2">
    <source>
        <dbReference type="Proteomes" id="UP000189703"/>
    </source>
</evidence>
<accession>A0A1U8B6Q1</accession>
<protein>
    <submittedName>
        <fullName evidence="3">Auxin-responsive protein SAUR21-like</fullName>
    </submittedName>
</protein>
<keyword evidence="2" id="KW-1185">Reference proteome</keyword>
<evidence type="ECO:0000256" key="1">
    <source>
        <dbReference type="ARBA" id="ARBA00006974"/>
    </source>
</evidence>
<dbReference type="GeneID" id="104607603"/>
<comment type="similarity">
    <text evidence="1">Belongs to the ARG7 family.</text>
</comment>
<dbReference type="KEGG" id="nnu:104607603"/>
<dbReference type="Proteomes" id="UP000189703">
    <property type="component" value="Unplaced"/>
</dbReference>
<dbReference type="InParanoid" id="A0A1U8B6Q1"/>
<gene>
    <name evidence="3" type="primary">LOC104607603</name>
</gene>
<dbReference type="OrthoDB" id="1841988at2759"/>
<dbReference type="Pfam" id="PF02519">
    <property type="entry name" value="Auxin_inducible"/>
    <property type="match status" value="1"/>
</dbReference>
<dbReference type="PANTHER" id="PTHR31929">
    <property type="entry name" value="SAUR-LIKE AUXIN-RESPONSIVE PROTEIN FAMILY-RELATED"/>
    <property type="match status" value="1"/>
</dbReference>
<dbReference type="InterPro" id="IPR003676">
    <property type="entry name" value="SAUR_fam"/>
</dbReference>
<sequence>MPNKFFGFDDKGIFTALDNNRCLHRSSSSTAEITTKDVPRGHFAVYVGENQTKRFVVPISLFKHPLFHDLLKRAEEEFSFHPPMGGLTIPCNEGAFIHLTSHLNGYSMEYVRSSKFVNRN</sequence>
<name>A0A1U8B6Q1_NELNU</name>
<proteinExistence type="inferred from homology"/>
<reference evidence="3" key="1">
    <citation type="submission" date="2025-08" db="UniProtKB">
        <authorList>
            <consortium name="RefSeq"/>
        </authorList>
    </citation>
    <scope>IDENTIFICATION</scope>
</reference>
<dbReference type="RefSeq" id="XP_010271570.1">
    <property type="nucleotide sequence ID" value="XM_010273268.1"/>
</dbReference>